<keyword evidence="3" id="KW-0732">Signal</keyword>
<name>A0A2W2AU76_9HYPH</name>
<keyword evidence="2" id="KW-0472">Membrane</keyword>
<dbReference type="InterPro" id="IPR018702">
    <property type="entry name" value="DUF2207"/>
</dbReference>
<feature type="transmembrane region" description="Helical" evidence="2">
    <location>
        <begin position="235"/>
        <end position="255"/>
    </location>
</feature>
<feature type="chain" id="PRO_5015856150" evidence="3">
    <location>
        <begin position="21"/>
        <end position="636"/>
    </location>
</feature>
<accession>A0A2W2AU76</accession>
<keyword evidence="2" id="KW-1133">Transmembrane helix</keyword>
<organism evidence="6 7">
    <name type="scientific">Aestuariivirga litoralis</name>
    <dbReference type="NCBI Taxonomy" id="2650924"/>
    <lineage>
        <taxon>Bacteria</taxon>
        <taxon>Pseudomonadati</taxon>
        <taxon>Pseudomonadota</taxon>
        <taxon>Alphaproteobacteria</taxon>
        <taxon>Hyphomicrobiales</taxon>
        <taxon>Aestuariivirgaceae</taxon>
        <taxon>Aestuariivirga</taxon>
    </lineage>
</organism>
<sequence>MRRLLAFLLLAVMLAAPAQAEERIRNFISSVTVNADASINVTETIIVNSEGRAINHGIFRDFPTTYTDAHGQRVIVGFTVLDVKRDGQDEPYSLEPLSNGTRIRIGDKDVWLENAQHRYEISYRTTRQIGFFGTFDELYWNVTGNGWDFPIDMARVTITLPPGARILQHDEFTGGYRSTENNSRVLSLSGNVFTAETTAALDPRQGFTVAVAWQKGLVTPPSDAQKWAWWASDNAGFFTLALGLLATALYFLFAWNKVGRDPPRGTIIPLFAPPKGLGPSAVRFVSRYGADDKGFAAAMVGLAVKGRLRIADDDRTFTITKLKGGNEPLTPAESALYLALPSGSTELKQTNHASISAARNALDRALKNEFEGTAFLRNLGWFAVGLAISVLCLVIGAFLLPGAEGVQGLFAFGWMGVWWGVVLAVGWASFKGLFAARGLWARITSLGALLFLIPFAGGGIVAPALIFSQGGGSPGLYALVGTAMLLGLLNVVFYHLLRAPTQSGRQLMDQIEGFRLYLSTAEEERLKVLHPPEKTPELFERYLPYALALDCENEWNAKFAAVLAAAAAAGAAAPAWYSGRSWGSGGMGGGFTDSLGRGLASSAAAAATAPGRSSGSGGGGGGFSGGGGGGGGGGGW</sequence>
<feature type="domain" description="DUF2207" evidence="4">
    <location>
        <begin position="23"/>
        <end position="213"/>
    </location>
</feature>
<evidence type="ECO:0000256" key="1">
    <source>
        <dbReference type="SAM" id="MobiDB-lite"/>
    </source>
</evidence>
<feature type="transmembrane region" description="Helical" evidence="2">
    <location>
        <begin position="379"/>
        <end position="400"/>
    </location>
</feature>
<feature type="domain" description="Predicted membrane protein YciQ-like C-terminal" evidence="5">
    <location>
        <begin position="444"/>
        <end position="559"/>
    </location>
</feature>
<evidence type="ECO:0000256" key="3">
    <source>
        <dbReference type="SAM" id="SignalP"/>
    </source>
</evidence>
<feature type="domain" description="Predicted membrane protein YciQ-like C-terminal" evidence="5">
    <location>
        <begin position="271"/>
        <end position="436"/>
    </location>
</feature>
<evidence type="ECO:0000259" key="5">
    <source>
        <dbReference type="Pfam" id="PF20990"/>
    </source>
</evidence>
<evidence type="ECO:0000313" key="6">
    <source>
        <dbReference type="EMBL" id="PZF77252.1"/>
    </source>
</evidence>
<reference evidence="7" key="1">
    <citation type="submission" date="2018-06" db="EMBL/GenBank/DDBJ databases">
        <title>Aestuariibacter litoralis strain KCTC 52945T.</title>
        <authorList>
            <person name="Li X."/>
            <person name="Salam N."/>
            <person name="Li J.-L."/>
            <person name="Chen Y.-M."/>
            <person name="Yang Z.-W."/>
            <person name="Zhang L.-Y."/>
            <person name="Han M.-X."/>
            <person name="Xiao M."/>
            <person name="Li W.-J."/>
        </authorList>
    </citation>
    <scope>NUCLEOTIDE SEQUENCE [LARGE SCALE GENOMIC DNA]</scope>
    <source>
        <strain evidence="7">KCTC 52945</strain>
    </source>
</reference>
<feature type="compositionally biased region" description="Gly residues" evidence="1">
    <location>
        <begin position="614"/>
        <end position="636"/>
    </location>
</feature>
<comment type="caution">
    <text evidence="6">The sequence shown here is derived from an EMBL/GenBank/DDBJ whole genome shotgun (WGS) entry which is preliminary data.</text>
</comment>
<dbReference type="AlphaFoldDB" id="A0A2W2AU76"/>
<evidence type="ECO:0000256" key="2">
    <source>
        <dbReference type="SAM" id="Phobius"/>
    </source>
</evidence>
<evidence type="ECO:0000259" key="4">
    <source>
        <dbReference type="Pfam" id="PF09972"/>
    </source>
</evidence>
<feature type="transmembrane region" description="Helical" evidence="2">
    <location>
        <begin position="412"/>
        <end position="434"/>
    </location>
</feature>
<feature type="transmembrane region" description="Helical" evidence="2">
    <location>
        <begin position="476"/>
        <end position="497"/>
    </location>
</feature>
<feature type="region of interest" description="Disordered" evidence="1">
    <location>
        <begin position="608"/>
        <end position="636"/>
    </location>
</feature>
<dbReference type="Proteomes" id="UP000248795">
    <property type="component" value="Unassembled WGS sequence"/>
</dbReference>
<keyword evidence="7" id="KW-1185">Reference proteome</keyword>
<feature type="transmembrane region" description="Helical" evidence="2">
    <location>
        <begin position="446"/>
        <end position="470"/>
    </location>
</feature>
<protein>
    <submittedName>
        <fullName evidence="6">DUF2207 domain-containing protein</fullName>
    </submittedName>
</protein>
<dbReference type="RefSeq" id="WP_111197567.1">
    <property type="nucleotide sequence ID" value="NZ_QKVK01000003.1"/>
</dbReference>
<keyword evidence="2" id="KW-0812">Transmembrane</keyword>
<evidence type="ECO:0000313" key="7">
    <source>
        <dbReference type="Proteomes" id="UP000248795"/>
    </source>
</evidence>
<dbReference type="Pfam" id="PF20990">
    <property type="entry name" value="DUF2207_C"/>
    <property type="match status" value="2"/>
</dbReference>
<dbReference type="InterPro" id="IPR048389">
    <property type="entry name" value="YciQ-like_C"/>
</dbReference>
<feature type="signal peptide" evidence="3">
    <location>
        <begin position="1"/>
        <end position="20"/>
    </location>
</feature>
<dbReference type="EMBL" id="QKVK01000003">
    <property type="protein sequence ID" value="PZF77252.1"/>
    <property type="molecule type" value="Genomic_DNA"/>
</dbReference>
<proteinExistence type="predicted"/>
<dbReference type="Pfam" id="PF09972">
    <property type="entry name" value="DUF2207"/>
    <property type="match status" value="1"/>
</dbReference>
<gene>
    <name evidence="6" type="ORF">DK847_07955</name>
</gene>